<keyword evidence="4" id="KW-1185">Reference proteome</keyword>
<feature type="transmembrane region" description="Helical" evidence="2">
    <location>
        <begin position="192"/>
        <end position="215"/>
    </location>
</feature>
<keyword evidence="2" id="KW-1133">Transmembrane helix</keyword>
<proteinExistence type="predicted"/>
<organism evidence="3 4">
    <name type="scientific">Isoptericola sediminis</name>
    <dbReference type="NCBI Taxonomy" id="2733572"/>
    <lineage>
        <taxon>Bacteria</taxon>
        <taxon>Bacillati</taxon>
        <taxon>Actinomycetota</taxon>
        <taxon>Actinomycetes</taxon>
        <taxon>Micrococcales</taxon>
        <taxon>Promicromonosporaceae</taxon>
        <taxon>Isoptericola</taxon>
    </lineage>
</organism>
<sequence>MVLDVAPGNPSIASEWIMSVAEGSQGSVSVPDHDTLAAPVASAARGSYRWFVEPYKLRSREMHIVAWIVTGAITYVLLSGSHVVRLQVDDWADVMIYVLLSLAGLFAAALFFVSCAELLYRRETSRWRLRSRAGLSAVWFLLCVVALVTLLVESATPRAGELVFWTAWDAFPLDGPATLGWEQPVTGYEMSVGAALVLVRAFVIFGVLGVLVKIIEEHMKGRRTDVASAESARSGAEVPQEDPSAASPEAATRPRRPWWLVPAVVALAVAWAGAAVFGGSVESKERAALETWDCVDLNEPGAPEAALETMTVLDCDAPHTGQVVDSGVWPELVLDGAPREPVEYPGESDLAERATASCREDWPVDGGYRVEVVPLYPTADEWYRLGDRALACLAYATGGYAGSTEGSPVLVTGSWEDEGTPTPVDTPTDG</sequence>
<feature type="transmembrane region" description="Helical" evidence="2">
    <location>
        <begin position="258"/>
        <end position="277"/>
    </location>
</feature>
<protein>
    <recommendedName>
        <fullName evidence="5">Septum formation-related domain-containing protein</fullName>
    </recommendedName>
</protein>
<name>A0A849K732_9MICO</name>
<comment type="caution">
    <text evidence="3">The sequence shown here is derived from an EMBL/GenBank/DDBJ whole genome shotgun (WGS) entry which is preliminary data.</text>
</comment>
<reference evidence="3 4" key="1">
    <citation type="submission" date="2020-05" db="EMBL/GenBank/DDBJ databases">
        <title>Genome sequence of Isoptericola sp. JC619 isolated from Chilika lagoon, India.</title>
        <authorList>
            <person name="Kumar D."/>
            <person name="Appam K."/>
            <person name="Gandham S."/>
            <person name="Uppada J."/>
            <person name="Sasikala C."/>
            <person name="Venkata Ramana C."/>
        </authorList>
    </citation>
    <scope>NUCLEOTIDE SEQUENCE [LARGE SCALE GENOMIC DNA]</scope>
    <source>
        <strain evidence="3 4">JC619</strain>
    </source>
</reference>
<evidence type="ECO:0000313" key="4">
    <source>
        <dbReference type="Proteomes" id="UP000557204"/>
    </source>
</evidence>
<feature type="transmembrane region" description="Helical" evidence="2">
    <location>
        <begin position="96"/>
        <end position="120"/>
    </location>
</feature>
<evidence type="ECO:0008006" key="5">
    <source>
        <dbReference type="Google" id="ProtNLM"/>
    </source>
</evidence>
<evidence type="ECO:0000256" key="2">
    <source>
        <dbReference type="SAM" id="Phobius"/>
    </source>
</evidence>
<feature type="transmembrane region" description="Helical" evidence="2">
    <location>
        <begin position="132"/>
        <end position="152"/>
    </location>
</feature>
<feature type="transmembrane region" description="Helical" evidence="2">
    <location>
        <begin position="64"/>
        <end position="84"/>
    </location>
</feature>
<feature type="region of interest" description="Disordered" evidence="1">
    <location>
        <begin position="226"/>
        <end position="252"/>
    </location>
</feature>
<evidence type="ECO:0000256" key="1">
    <source>
        <dbReference type="SAM" id="MobiDB-lite"/>
    </source>
</evidence>
<evidence type="ECO:0000313" key="3">
    <source>
        <dbReference type="EMBL" id="NNU28821.1"/>
    </source>
</evidence>
<keyword evidence="2" id="KW-0472">Membrane</keyword>
<accession>A0A849K732</accession>
<gene>
    <name evidence="3" type="ORF">HLI28_14905</name>
</gene>
<dbReference type="EMBL" id="JABFAJ010000027">
    <property type="protein sequence ID" value="NNU28821.1"/>
    <property type="molecule type" value="Genomic_DNA"/>
</dbReference>
<dbReference type="Proteomes" id="UP000557204">
    <property type="component" value="Unassembled WGS sequence"/>
</dbReference>
<dbReference type="RefSeq" id="WP_171248370.1">
    <property type="nucleotide sequence ID" value="NZ_JABFAJ010000027.1"/>
</dbReference>
<dbReference type="AlphaFoldDB" id="A0A849K732"/>
<keyword evidence="2" id="KW-0812">Transmembrane</keyword>